<dbReference type="InterPro" id="IPR036271">
    <property type="entry name" value="Tet_transcr_reg_TetR-rel_C_sf"/>
</dbReference>
<proteinExistence type="predicted"/>
<evidence type="ECO:0000259" key="5">
    <source>
        <dbReference type="PROSITE" id="PS50977"/>
    </source>
</evidence>
<dbReference type="InterPro" id="IPR025996">
    <property type="entry name" value="MT1864/Rv1816-like_C"/>
</dbReference>
<keyword evidence="7" id="KW-1185">Reference proteome</keyword>
<evidence type="ECO:0000313" key="7">
    <source>
        <dbReference type="Proteomes" id="UP000231586"/>
    </source>
</evidence>
<dbReference type="Gene3D" id="1.10.357.10">
    <property type="entry name" value="Tetracycline Repressor, domain 2"/>
    <property type="match status" value="1"/>
</dbReference>
<feature type="domain" description="HTH tetR-type" evidence="5">
    <location>
        <begin position="10"/>
        <end position="70"/>
    </location>
</feature>
<keyword evidence="2 4" id="KW-0238">DNA-binding</keyword>
<dbReference type="SUPFAM" id="SSF48498">
    <property type="entry name" value="Tetracyclin repressor-like, C-terminal domain"/>
    <property type="match status" value="1"/>
</dbReference>
<dbReference type="GO" id="GO:0003700">
    <property type="term" value="F:DNA-binding transcription factor activity"/>
    <property type="evidence" value="ECO:0007669"/>
    <property type="project" value="TreeGrafter"/>
</dbReference>
<dbReference type="Proteomes" id="UP000231586">
    <property type="component" value="Unassembled WGS sequence"/>
</dbReference>
<dbReference type="PROSITE" id="PS50977">
    <property type="entry name" value="HTH_TETR_2"/>
    <property type="match status" value="1"/>
</dbReference>
<dbReference type="SUPFAM" id="SSF46689">
    <property type="entry name" value="Homeodomain-like"/>
    <property type="match status" value="1"/>
</dbReference>
<dbReference type="Pfam" id="PF00440">
    <property type="entry name" value="TetR_N"/>
    <property type="match status" value="1"/>
</dbReference>
<dbReference type="RefSeq" id="WP_100350426.1">
    <property type="nucleotide sequence ID" value="NZ_PGTZ01000009.1"/>
</dbReference>
<accession>A0A2M8WJB8</accession>
<reference evidence="6 7" key="1">
    <citation type="submission" date="2017-11" db="EMBL/GenBank/DDBJ databases">
        <title>Genomic Encyclopedia of Archaeal and Bacterial Type Strains, Phase II (KMG-II): From Individual Species to Whole Genera.</title>
        <authorList>
            <person name="Goeker M."/>
        </authorList>
    </citation>
    <scope>NUCLEOTIDE SEQUENCE [LARGE SCALE GENOMIC DNA]</scope>
    <source>
        <strain evidence="6 7">DSM 22413</strain>
    </source>
</reference>
<dbReference type="Pfam" id="PF13305">
    <property type="entry name" value="TetR_C_33"/>
    <property type="match status" value="1"/>
</dbReference>
<dbReference type="InterPro" id="IPR001647">
    <property type="entry name" value="HTH_TetR"/>
</dbReference>
<keyword evidence="1" id="KW-0805">Transcription regulation</keyword>
<dbReference type="GO" id="GO:0000976">
    <property type="term" value="F:transcription cis-regulatory region binding"/>
    <property type="evidence" value="ECO:0007669"/>
    <property type="project" value="TreeGrafter"/>
</dbReference>
<dbReference type="EMBL" id="PGTZ01000009">
    <property type="protein sequence ID" value="PJI91027.1"/>
    <property type="molecule type" value="Genomic_DNA"/>
</dbReference>
<comment type="caution">
    <text evidence="6">The sequence shown here is derived from an EMBL/GenBank/DDBJ whole genome shotgun (WGS) entry which is preliminary data.</text>
</comment>
<dbReference type="PANTHER" id="PTHR30055:SF243">
    <property type="entry name" value="HTH-TYPE TRANSCRIPTIONAL REGULATOR RV1816"/>
    <property type="match status" value="1"/>
</dbReference>
<dbReference type="InterPro" id="IPR009057">
    <property type="entry name" value="Homeodomain-like_sf"/>
</dbReference>
<evidence type="ECO:0000313" key="6">
    <source>
        <dbReference type="EMBL" id="PJI91027.1"/>
    </source>
</evidence>
<evidence type="ECO:0000256" key="1">
    <source>
        <dbReference type="ARBA" id="ARBA00023015"/>
    </source>
</evidence>
<name>A0A2M8WJB8_9MICO</name>
<keyword evidence="3" id="KW-0804">Transcription</keyword>
<evidence type="ECO:0000256" key="2">
    <source>
        <dbReference type="ARBA" id="ARBA00023125"/>
    </source>
</evidence>
<evidence type="ECO:0000256" key="3">
    <source>
        <dbReference type="ARBA" id="ARBA00023163"/>
    </source>
</evidence>
<evidence type="ECO:0000256" key="4">
    <source>
        <dbReference type="PROSITE-ProRule" id="PRU00335"/>
    </source>
</evidence>
<gene>
    <name evidence="6" type="ORF">CLV34_2286</name>
</gene>
<dbReference type="InterPro" id="IPR050109">
    <property type="entry name" value="HTH-type_TetR-like_transc_reg"/>
</dbReference>
<protein>
    <submittedName>
        <fullName evidence="6">TetR family transcriptional regulator</fullName>
    </submittedName>
</protein>
<dbReference type="PANTHER" id="PTHR30055">
    <property type="entry name" value="HTH-TYPE TRANSCRIPTIONAL REGULATOR RUTR"/>
    <property type="match status" value="1"/>
</dbReference>
<sequence length="230" mass="24940">MPTPRQVAREHTQREILRIGREQLAEVGPAQLSLRAVARELGVVSSAVYRYVASRDELLTLLIVDAYDELGDAVEDALAAAPADDPRGRVLVSARAVREWAVREKARYALLYGTPVPGYAAPAERTTPPGLRVVRVLVQIMEDAWAAGRVRVPDVAPLSSVVEGDLERVRGEFGLEMSPAALAGGMTLWAGMYGVVSFDVFDQWGPDTLTDRGAFFDVLVERLADAAGII</sequence>
<dbReference type="OrthoDB" id="3210322at2"/>
<dbReference type="AlphaFoldDB" id="A0A2M8WJB8"/>
<feature type="DNA-binding region" description="H-T-H motif" evidence="4">
    <location>
        <begin position="33"/>
        <end position="52"/>
    </location>
</feature>
<organism evidence="6 7">
    <name type="scientific">Luteimicrobium subarcticum</name>
    <dbReference type="NCBI Taxonomy" id="620910"/>
    <lineage>
        <taxon>Bacteria</taxon>
        <taxon>Bacillati</taxon>
        <taxon>Actinomycetota</taxon>
        <taxon>Actinomycetes</taxon>
        <taxon>Micrococcales</taxon>
        <taxon>Luteimicrobium</taxon>
    </lineage>
</organism>